<evidence type="ECO:0000313" key="4">
    <source>
        <dbReference type="Proteomes" id="UP000007015"/>
    </source>
</evidence>
<sequence length="408" mass="44368">MAAAAAQGMDYLTGVEISVTFIGTTVHIVGLGFDPDDAQLVQGLSDTRGGRGQRAQEMAQQLAQTGVCRDTSEVFRRFLTEGKPGYVPHRWAALGDAVRWITQAGGMAVIAHPARYKFSATQEYALFSEFRQHGGQGVEVVTGSHTAAEYGTYAAMAQEFGLAASRGSDFHSPDESHTDLGTLPPLPGALTPVWDLLADRYFEVHPDNPQPRLLKQAAALLARGAVLAVPTDSSYALVCQLDDKDAVDRLRRIRQVDEKHHLTLLCRDLSEVSNYARVDNRQYRLVKQATPGPYTFILDATKEVPRRVSHPQRKTIGLRVPDRKGLQLLLELHGAPLLATTLIPPGETEPMNDPSEIRARFEHQIDAVVDAGACPLEPTTVVDLTDMATGGDPRVVREGRGPLSALGL</sequence>
<dbReference type="InterPro" id="IPR052532">
    <property type="entry name" value="SUA5_domain"/>
</dbReference>
<dbReference type="SUPFAM" id="SSF89550">
    <property type="entry name" value="PHP domain-like"/>
    <property type="match status" value="1"/>
</dbReference>
<dbReference type="NCBIfam" id="TIGR00057">
    <property type="entry name" value="L-threonylcarbamoyladenylate synthase"/>
    <property type="match status" value="1"/>
</dbReference>
<dbReference type="InterPro" id="IPR006070">
    <property type="entry name" value="Sua5-like_dom"/>
</dbReference>
<proteinExistence type="predicted"/>
<name>B8ATB7_ORYSI</name>
<dbReference type="Gene3D" id="1.10.150.650">
    <property type="match status" value="1"/>
</dbReference>
<feature type="domain" description="YrdC-like" evidence="2">
    <location>
        <begin position="211"/>
        <end position="401"/>
    </location>
</feature>
<dbReference type="InterPro" id="IPR016195">
    <property type="entry name" value="Pol/histidinol_Pase-like"/>
</dbReference>
<dbReference type="GO" id="GO:0003725">
    <property type="term" value="F:double-stranded RNA binding"/>
    <property type="evidence" value="ECO:0007669"/>
    <property type="project" value="InterPro"/>
</dbReference>
<gene>
    <name evidence="3" type="ORF">OsI_17110</name>
</gene>
<keyword evidence="4" id="KW-1185">Reference proteome</keyword>
<dbReference type="STRING" id="39946.B8ATB7"/>
<dbReference type="AlphaFoldDB" id="B8ATB7"/>
<dbReference type="Gramene" id="BGIOSGA016986-TA">
    <property type="protein sequence ID" value="BGIOSGA016986-PA"/>
    <property type="gene ID" value="BGIOSGA016986"/>
</dbReference>
<dbReference type="InterPro" id="IPR017945">
    <property type="entry name" value="DHBP_synth_RibB-like_a/b_dom"/>
</dbReference>
<dbReference type="PANTHER" id="PTHR42828">
    <property type="entry name" value="DHBP SYNTHASE RIBB-LIKE ALPHA/BETA DOMAIN-CONTAINING PROTEIN"/>
    <property type="match status" value="1"/>
</dbReference>
<evidence type="ECO:0000313" key="3">
    <source>
        <dbReference type="EMBL" id="EEC77854.1"/>
    </source>
</evidence>
<dbReference type="PROSITE" id="PS51163">
    <property type="entry name" value="YRDC"/>
    <property type="match status" value="1"/>
</dbReference>
<dbReference type="SUPFAM" id="SSF55821">
    <property type="entry name" value="YrdC/RibB"/>
    <property type="match status" value="1"/>
</dbReference>
<protein>
    <recommendedName>
        <fullName evidence="1">Threonylcarbamoyl-AMP synthase</fullName>
    </recommendedName>
</protein>
<dbReference type="Gene3D" id="3.20.20.140">
    <property type="entry name" value="Metal-dependent hydrolases"/>
    <property type="match status" value="1"/>
</dbReference>
<reference evidence="3 4" key="1">
    <citation type="journal article" date="2005" name="PLoS Biol.">
        <title>The genomes of Oryza sativa: a history of duplications.</title>
        <authorList>
            <person name="Yu J."/>
            <person name="Wang J."/>
            <person name="Lin W."/>
            <person name="Li S."/>
            <person name="Li H."/>
            <person name="Zhou J."/>
            <person name="Ni P."/>
            <person name="Dong W."/>
            <person name="Hu S."/>
            <person name="Zeng C."/>
            <person name="Zhang J."/>
            <person name="Zhang Y."/>
            <person name="Li R."/>
            <person name="Xu Z."/>
            <person name="Li S."/>
            <person name="Li X."/>
            <person name="Zheng H."/>
            <person name="Cong L."/>
            <person name="Lin L."/>
            <person name="Yin J."/>
            <person name="Geng J."/>
            <person name="Li G."/>
            <person name="Shi J."/>
            <person name="Liu J."/>
            <person name="Lv H."/>
            <person name="Li J."/>
            <person name="Wang J."/>
            <person name="Deng Y."/>
            <person name="Ran L."/>
            <person name="Shi X."/>
            <person name="Wang X."/>
            <person name="Wu Q."/>
            <person name="Li C."/>
            <person name="Ren X."/>
            <person name="Wang J."/>
            <person name="Wang X."/>
            <person name="Li D."/>
            <person name="Liu D."/>
            <person name="Zhang X."/>
            <person name="Ji Z."/>
            <person name="Zhao W."/>
            <person name="Sun Y."/>
            <person name="Zhang Z."/>
            <person name="Bao J."/>
            <person name="Han Y."/>
            <person name="Dong L."/>
            <person name="Ji J."/>
            <person name="Chen P."/>
            <person name="Wu S."/>
            <person name="Liu J."/>
            <person name="Xiao Y."/>
            <person name="Bu D."/>
            <person name="Tan J."/>
            <person name="Yang L."/>
            <person name="Ye C."/>
            <person name="Zhang J."/>
            <person name="Xu J."/>
            <person name="Zhou Y."/>
            <person name="Yu Y."/>
            <person name="Zhang B."/>
            <person name="Zhuang S."/>
            <person name="Wei H."/>
            <person name="Liu B."/>
            <person name="Lei M."/>
            <person name="Yu H."/>
            <person name="Li Y."/>
            <person name="Xu H."/>
            <person name="Wei S."/>
            <person name="He X."/>
            <person name="Fang L."/>
            <person name="Zhang Z."/>
            <person name="Zhang Y."/>
            <person name="Huang X."/>
            <person name="Su Z."/>
            <person name="Tong W."/>
            <person name="Li J."/>
            <person name="Tong Z."/>
            <person name="Li S."/>
            <person name="Ye J."/>
            <person name="Wang L."/>
            <person name="Fang L."/>
            <person name="Lei T."/>
            <person name="Chen C."/>
            <person name="Chen H."/>
            <person name="Xu Z."/>
            <person name="Li H."/>
            <person name="Huang H."/>
            <person name="Zhang F."/>
            <person name="Xu H."/>
            <person name="Li N."/>
            <person name="Zhao C."/>
            <person name="Li S."/>
            <person name="Dong L."/>
            <person name="Huang Y."/>
            <person name="Li L."/>
            <person name="Xi Y."/>
            <person name="Qi Q."/>
            <person name="Li W."/>
            <person name="Zhang B."/>
            <person name="Hu W."/>
            <person name="Zhang Y."/>
            <person name="Tian X."/>
            <person name="Jiao Y."/>
            <person name="Liang X."/>
            <person name="Jin J."/>
            <person name="Gao L."/>
            <person name="Zheng W."/>
            <person name="Hao B."/>
            <person name="Liu S."/>
            <person name="Wang W."/>
            <person name="Yuan L."/>
            <person name="Cao M."/>
            <person name="McDermott J."/>
            <person name="Samudrala R."/>
            <person name="Wang J."/>
            <person name="Wong G.K."/>
            <person name="Yang H."/>
        </authorList>
    </citation>
    <scope>NUCLEOTIDE SEQUENCE [LARGE SCALE GENOMIC DNA]</scope>
    <source>
        <strain evidence="4">cv. 93-11</strain>
    </source>
</reference>
<dbReference type="Gene3D" id="3.90.870.10">
    <property type="entry name" value="DHBP synthase"/>
    <property type="match status" value="1"/>
</dbReference>
<evidence type="ECO:0000256" key="1">
    <source>
        <dbReference type="ARBA" id="ARBA00015492"/>
    </source>
</evidence>
<dbReference type="HOGENOM" id="CLU_675087_0_0_1"/>
<dbReference type="SMR" id="B8ATB7"/>
<dbReference type="EMBL" id="CM000129">
    <property type="protein sequence ID" value="EEC77854.1"/>
    <property type="molecule type" value="Genomic_DNA"/>
</dbReference>
<dbReference type="Proteomes" id="UP000007015">
    <property type="component" value="Chromosome 4"/>
</dbReference>
<dbReference type="Pfam" id="PF01300">
    <property type="entry name" value="Sua5_yciO_yrdC"/>
    <property type="match status" value="1"/>
</dbReference>
<accession>B8ATB7</accession>
<evidence type="ECO:0000259" key="2">
    <source>
        <dbReference type="PROSITE" id="PS51163"/>
    </source>
</evidence>
<dbReference type="PANTHER" id="PTHR42828:SF3">
    <property type="entry name" value="THREONYLCARBAMOYL-AMP SYNTHASE"/>
    <property type="match status" value="1"/>
</dbReference>
<organism evidence="3 4">
    <name type="scientific">Oryza sativa subsp. indica</name>
    <name type="common">Rice</name>
    <dbReference type="NCBI Taxonomy" id="39946"/>
    <lineage>
        <taxon>Eukaryota</taxon>
        <taxon>Viridiplantae</taxon>
        <taxon>Streptophyta</taxon>
        <taxon>Embryophyta</taxon>
        <taxon>Tracheophyta</taxon>
        <taxon>Spermatophyta</taxon>
        <taxon>Magnoliopsida</taxon>
        <taxon>Liliopsida</taxon>
        <taxon>Poales</taxon>
        <taxon>Poaceae</taxon>
        <taxon>BOP clade</taxon>
        <taxon>Oryzoideae</taxon>
        <taxon>Oryzeae</taxon>
        <taxon>Oryzinae</taxon>
        <taxon>Oryza</taxon>
        <taxon>Oryza sativa</taxon>
    </lineage>
</organism>